<dbReference type="EMBL" id="JALAAR010000021">
    <property type="protein sequence ID" value="MEH8019193.1"/>
    <property type="molecule type" value="Genomic_DNA"/>
</dbReference>
<dbReference type="InterPro" id="IPR033856">
    <property type="entry name" value="Trp_halogen"/>
</dbReference>
<comment type="caution">
    <text evidence="1">The sequence shown here is derived from an EMBL/GenBank/DDBJ whole genome shotgun (WGS) entry which is preliminary data.</text>
</comment>
<dbReference type="PANTHER" id="PTHR43747:SF4">
    <property type="entry name" value="FLAVIN-DEPENDENT TRYPTOPHAN HALOGENASE"/>
    <property type="match status" value="1"/>
</dbReference>
<dbReference type="SUPFAM" id="SSF51905">
    <property type="entry name" value="FAD/NAD(P)-binding domain"/>
    <property type="match status" value="1"/>
</dbReference>
<organism evidence="1 2">
    <name type="scientific">Rheinheimera muenzenbergensis</name>
    <dbReference type="NCBI Taxonomy" id="1193628"/>
    <lineage>
        <taxon>Bacteria</taxon>
        <taxon>Pseudomonadati</taxon>
        <taxon>Pseudomonadota</taxon>
        <taxon>Gammaproteobacteria</taxon>
        <taxon>Chromatiales</taxon>
        <taxon>Chromatiaceae</taxon>
        <taxon>Rheinheimera</taxon>
    </lineage>
</organism>
<sequence>MNSAALQHIIIAGGGSAGWMTAAMLASQLQGNVRITLVESDDIGTIGVGEATIPPIKRFNAMLGIAENDFLARCNGSIKLGIQFENWGAVGERYFHQFGRFAADFDYIPFPYFYLKARLDGMNTPIEQFSAAWQLASRNKFVPPNNDPRSLFSGYDYAYHFDAGRYARFLRDYATARSVVRTEGKIASVQQHAHNGFISQLVLDDGRVISGDFFIDCTGLRSVLLGQTLGVGFTDWGDYLLNDSAVAMQTSADPTLRPYTRSIAHHAGWQWRIPLQTRTGNGNVFSSRFMSDDEATSLLQRSVEGKALTEPRLIRFNTGHRKQFWQKNCVAIGLSAGFLEPLESTSLHLIQRAIMRLVSLFPSAVCAQEDIDEYNATTQLEYEQIRDFIVLHYHATARDDSPYWQYCKQMAIPDSLQQKLALFKRHGHLRIEDKELFKQDSWLAVLLGQNILPAAAAPITHVKTELDIGRTLQAMQRHLADTAATLTGHEQYLMQHCRFIAD</sequence>
<dbReference type="Pfam" id="PF04820">
    <property type="entry name" value="Trp_halogenase"/>
    <property type="match status" value="1"/>
</dbReference>
<keyword evidence="2" id="KW-1185">Reference proteome</keyword>
<evidence type="ECO:0000313" key="1">
    <source>
        <dbReference type="EMBL" id="MEH8019193.1"/>
    </source>
</evidence>
<reference evidence="1 2" key="1">
    <citation type="journal article" date="2023" name="Ecotoxicol. Environ. Saf.">
        <title>Mercury remediation potential of mercury-resistant strain Rheinheimera metallidurans sp. nov. isolated from a municipal waste dumping site.</title>
        <authorList>
            <person name="Yadav V."/>
            <person name="Manjhi A."/>
            <person name="Vadakedath N."/>
        </authorList>
    </citation>
    <scope>NUCLEOTIDE SEQUENCE [LARGE SCALE GENOMIC DNA]</scope>
    <source>
        <strain evidence="1 2">E-49</strain>
    </source>
</reference>
<dbReference type="PIRSF" id="PIRSF011396">
    <property type="entry name" value="Trp_halogenase"/>
    <property type="match status" value="1"/>
</dbReference>
<gene>
    <name evidence="1" type="ORF">MN202_18295</name>
</gene>
<dbReference type="PANTHER" id="PTHR43747">
    <property type="entry name" value="FAD-BINDING PROTEIN"/>
    <property type="match status" value="1"/>
</dbReference>
<dbReference type="InterPro" id="IPR036188">
    <property type="entry name" value="FAD/NAD-bd_sf"/>
</dbReference>
<evidence type="ECO:0000313" key="2">
    <source>
        <dbReference type="Proteomes" id="UP001375382"/>
    </source>
</evidence>
<accession>A0ABU8CCI8</accession>
<protein>
    <submittedName>
        <fullName evidence="1">Tryptophan 7-halogenase</fullName>
    </submittedName>
</protein>
<dbReference type="Gene3D" id="3.50.50.60">
    <property type="entry name" value="FAD/NAD(P)-binding domain"/>
    <property type="match status" value="1"/>
</dbReference>
<proteinExistence type="predicted"/>
<dbReference type="RefSeq" id="WP_335737591.1">
    <property type="nucleotide sequence ID" value="NZ_JALAAR010000021.1"/>
</dbReference>
<dbReference type="InterPro" id="IPR006905">
    <property type="entry name" value="Flavin_halogenase"/>
</dbReference>
<name>A0ABU8CCI8_9GAMM</name>
<dbReference type="InterPro" id="IPR050816">
    <property type="entry name" value="Flavin-dep_Halogenase_NPB"/>
</dbReference>
<dbReference type="Proteomes" id="UP001375382">
    <property type="component" value="Unassembled WGS sequence"/>
</dbReference>